<feature type="region of interest" description="Disordered" evidence="1">
    <location>
        <begin position="547"/>
        <end position="569"/>
    </location>
</feature>
<gene>
    <name evidence="2" type="ORF">PFL1_04129</name>
</gene>
<organism evidence="2 3">
    <name type="scientific">Pseudozyma flocculosa PF-1</name>
    <dbReference type="NCBI Taxonomy" id="1277687"/>
    <lineage>
        <taxon>Eukaryota</taxon>
        <taxon>Fungi</taxon>
        <taxon>Dikarya</taxon>
        <taxon>Basidiomycota</taxon>
        <taxon>Ustilaginomycotina</taxon>
        <taxon>Ustilaginomycetes</taxon>
        <taxon>Ustilaginales</taxon>
        <taxon>Ustilaginaceae</taxon>
        <taxon>Pseudozyma</taxon>
    </lineage>
</organism>
<dbReference type="RefSeq" id="XP_007879844.1">
    <property type="nucleotide sequence ID" value="XM_007881653.1"/>
</dbReference>
<proteinExistence type="predicted"/>
<dbReference type="EMBL" id="KE361635">
    <property type="protein sequence ID" value="EPQ28302.1"/>
    <property type="molecule type" value="Genomic_DNA"/>
</dbReference>
<evidence type="ECO:0000256" key="1">
    <source>
        <dbReference type="SAM" id="MobiDB-lite"/>
    </source>
</evidence>
<dbReference type="KEGG" id="pfp:PFL1_04129"/>
<feature type="compositionally biased region" description="Low complexity" evidence="1">
    <location>
        <begin position="364"/>
        <end position="374"/>
    </location>
</feature>
<dbReference type="HOGENOM" id="CLU_421566_0_0_1"/>
<feature type="compositionally biased region" description="Low complexity" evidence="1">
    <location>
        <begin position="436"/>
        <end position="445"/>
    </location>
</feature>
<feature type="region of interest" description="Disordered" evidence="1">
    <location>
        <begin position="476"/>
        <end position="512"/>
    </location>
</feature>
<evidence type="ECO:0000313" key="3">
    <source>
        <dbReference type="Proteomes" id="UP000053664"/>
    </source>
</evidence>
<protein>
    <submittedName>
        <fullName evidence="2">Uncharacterized protein</fullName>
    </submittedName>
</protein>
<dbReference type="GeneID" id="19318236"/>
<dbReference type="OrthoDB" id="10690390at2759"/>
<reference evidence="2 3" key="1">
    <citation type="journal article" date="2013" name="Plant Cell">
        <title>The transition from a phytopathogenic smut ancestor to an anamorphic biocontrol agent deciphered by comparative whole-genome analysis.</title>
        <authorList>
            <person name="Lefebvre F."/>
            <person name="Joly D.L."/>
            <person name="Labbe C."/>
            <person name="Teichmann B."/>
            <person name="Linning R."/>
            <person name="Belzile F."/>
            <person name="Bakkeren G."/>
            <person name="Belanger R.R."/>
        </authorList>
    </citation>
    <scope>NUCLEOTIDE SEQUENCE [LARGE SCALE GENOMIC DNA]</scope>
    <source>
        <strain evidence="2 3">PF-1</strain>
    </source>
</reference>
<evidence type="ECO:0000313" key="2">
    <source>
        <dbReference type="EMBL" id="EPQ28302.1"/>
    </source>
</evidence>
<dbReference type="AlphaFoldDB" id="A0A061H5V7"/>
<feature type="region of interest" description="Disordered" evidence="1">
    <location>
        <begin position="295"/>
        <end position="419"/>
    </location>
</feature>
<feature type="compositionally biased region" description="Low complexity" evidence="1">
    <location>
        <begin position="220"/>
        <end position="237"/>
    </location>
</feature>
<feature type="region of interest" description="Disordered" evidence="1">
    <location>
        <begin position="204"/>
        <end position="275"/>
    </location>
</feature>
<feature type="compositionally biased region" description="Low complexity" evidence="1">
    <location>
        <begin position="489"/>
        <end position="504"/>
    </location>
</feature>
<feature type="compositionally biased region" description="Low complexity" evidence="1">
    <location>
        <begin position="258"/>
        <end position="267"/>
    </location>
</feature>
<feature type="region of interest" description="Disordered" evidence="1">
    <location>
        <begin position="1"/>
        <end position="30"/>
    </location>
</feature>
<feature type="compositionally biased region" description="Basic and acidic residues" evidence="1">
    <location>
        <begin position="246"/>
        <end position="256"/>
    </location>
</feature>
<sequence>MAKAVPSPPLTSTRSLSLVEADETARPTTQASAFEQDITVQGLVIAQDCLQIAPPADGSHRDRTALLPEDLSALDPATGFGRGKIRTCFAMGAERGPADSIKGLEHRRTTSDFFDAHKATGRTPPRAPLPRAIQPVTLAHQQLRTDGRDEDDGDDDDEDHAERAIEAALIRFQWIPEARRALRGPGLGSLAIPTSDTVEMLCSPVLGPASKKPGHGRGISGSKSLRGRSKSSASSLRDVFTDAEAESGRRSTDRRRTGTGTRASSQGAKDGEKVTIPSLLSTESLDLSQFNFPPPPKTLRERHSHGSLRAAAAAGGQIRHRLAYPTEPSPPLRIAPLPPLLPARSPLRERRSKPPLHLALVGKTTSTTATSSSSSRKHSLPSPDLSKALHVASPFSPPPCPPPATPLPDLPTPGSEDGGCFPGALLRSTVHSRKGSAASAPTASRRSSDASDTHHGVAPAITAIKGLPQLHKRSFVRAHSASPSIPKPRASSAGRGEARATGGTVPDTPPWTGAKDAFNVVAASLQANTTSMTGYQHVSSDDFFRMLDAAPPLSPPPSARNSSQRPSDRAKLANLVECLSPSMESSDGVFAERQASSGQGGFGMVRVSTEPLGPARSHAAEVASSHRLSHPADLPMGIEGGDRVVYGLAL</sequence>
<dbReference type="Proteomes" id="UP000053664">
    <property type="component" value="Unassembled WGS sequence"/>
</dbReference>
<feature type="compositionally biased region" description="Basic and acidic residues" evidence="1">
    <location>
        <begin position="446"/>
        <end position="455"/>
    </location>
</feature>
<feature type="compositionally biased region" description="Pro residues" evidence="1">
    <location>
        <begin position="327"/>
        <end position="341"/>
    </location>
</feature>
<feature type="compositionally biased region" description="Pro residues" evidence="1">
    <location>
        <begin position="395"/>
        <end position="411"/>
    </location>
</feature>
<name>A0A061H5V7_9BASI</name>
<accession>A0A061H5V7</accession>
<feature type="region of interest" description="Disordered" evidence="1">
    <location>
        <begin position="431"/>
        <end position="455"/>
    </location>
</feature>